<proteinExistence type="predicted"/>
<dbReference type="EMBL" id="CP064030">
    <property type="protein sequence ID" value="QRN52392.1"/>
    <property type="molecule type" value="Genomic_DNA"/>
</dbReference>
<organism evidence="1 2">
    <name type="scientific">Dyella caseinilytica</name>
    <dbReference type="NCBI Taxonomy" id="1849581"/>
    <lineage>
        <taxon>Bacteria</taxon>
        <taxon>Pseudomonadati</taxon>
        <taxon>Pseudomonadota</taxon>
        <taxon>Gammaproteobacteria</taxon>
        <taxon>Lysobacterales</taxon>
        <taxon>Rhodanobacteraceae</taxon>
        <taxon>Dyella</taxon>
    </lineage>
</organism>
<sequence>MSQNLCRRLIETALGAWAVSQSLDVEWENVPFEPVTGQTYLRAFQLPANSTSPDLAGAITTYRGIYQIDIVAPINEGAGPAGAIADELAQLFKLNTRYTAPPLALQIVSPCTVAKGAQDASDYIVPVSFQYRADSFV</sequence>
<dbReference type="Gene3D" id="3.30.2000.20">
    <property type="match status" value="1"/>
</dbReference>
<dbReference type="InterPro" id="IPR025395">
    <property type="entry name" value="Phage_tail_terminator-like"/>
</dbReference>
<dbReference type="RefSeq" id="WP_188799640.1">
    <property type="nucleotide sequence ID" value="NZ_BMIZ01000002.1"/>
</dbReference>
<dbReference type="Proteomes" id="UP000663181">
    <property type="component" value="Chromosome"/>
</dbReference>
<keyword evidence="2" id="KW-1185">Reference proteome</keyword>
<reference evidence="1 2" key="1">
    <citation type="submission" date="2020-10" db="EMBL/GenBank/DDBJ databases">
        <title>Phylogeny of dyella-like bacteria.</title>
        <authorList>
            <person name="Fu J."/>
        </authorList>
    </citation>
    <scope>NUCLEOTIDE SEQUENCE [LARGE SCALE GENOMIC DNA]</scope>
    <source>
        <strain evidence="1 2">DHOB09</strain>
    </source>
</reference>
<gene>
    <name evidence="1" type="ORF">ISN74_12990</name>
</gene>
<accession>A0ABX7GRF0</accession>
<protein>
    <submittedName>
        <fullName evidence="1">DUF4128 domain-containing protein</fullName>
    </submittedName>
</protein>
<dbReference type="Pfam" id="PF13554">
    <property type="entry name" value="Phage_tail_terminator_5"/>
    <property type="match status" value="1"/>
</dbReference>
<evidence type="ECO:0000313" key="2">
    <source>
        <dbReference type="Proteomes" id="UP000663181"/>
    </source>
</evidence>
<name>A0ABX7GRF0_9GAMM</name>
<evidence type="ECO:0000313" key="1">
    <source>
        <dbReference type="EMBL" id="QRN52392.1"/>
    </source>
</evidence>